<accession>A0ABY9WN10</accession>
<dbReference type="RefSeq" id="WP_395819498.1">
    <property type="nucleotide sequence ID" value="NZ_CP043494.1"/>
</dbReference>
<protein>
    <recommendedName>
        <fullName evidence="4">Lipoprotein</fullName>
    </recommendedName>
</protein>
<gene>
    <name evidence="2" type="ORF">F0U60_14580</name>
</gene>
<dbReference type="Proteomes" id="UP001611383">
    <property type="component" value="Chromosome"/>
</dbReference>
<keyword evidence="3" id="KW-1185">Reference proteome</keyword>
<evidence type="ECO:0008006" key="4">
    <source>
        <dbReference type="Google" id="ProtNLM"/>
    </source>
</evidence>
<evidence type="ECO:0000313" key="2">
    <source>
        <dbReference type="EMBL" id="WNG45196.1"/>
    </source>
</evidence>
<reference evidence="2 3" key="1">
    <citation type="submission" date="2019-08" db="EMBL/GenBank/DDBJ databases">
        <title>Archangium and Cystobacter genomes.</title>
        <authorList>
            <person name="Chen I.-C.K."/>
            <person name="Wielgoss S."/>
        </authorList>
    </citation>
    <scope>NUCLEOTIDE SEQUENCE [LARGE SCALE GENOMIC DNA]</scope>
    <source>
        <strain evidence="2 3">Cbm 6</strain>
    </source>
</reference>
<keyword evidence="1" id="KW-0732">Signal</keyword>
<sequence>MNLKTLKCLSLLAVGFGFSVGCGGAPTDESLPGEDAVPSEGTVSAQACPIDGCPGPGDDEEPITLSLKCVANYPFVGLEITNTSTTVSVPADATITATVKYGYHAAVKRTLAGPLAKGQTKILWVDPIGSDYPLSCTASALWYKL</sequence>
<feature type="signal peptide" evidence="1">
    <location>
        <begin position="1"/>
        <end position="24"/>
    </location>
</feature>
<name>A0ABY9WN10_9BACT</name>
<evidence type="ECO:0000256" key="1">
    <source>
        <dbReference type="SAM" id="SignalP"/>
    </source>
</evidence>
<organism evidence="2 3">
    <name type="scientific">Archangium minus</name>
    <dbReference type="NCBI Taxonomy" id="83450"/>
    <lineage>
        <taxon>Bacteria</taxon>
        <taxon>Pseudomonadati</taxon>
        <taxon>Myxococcota</taxon>
        <taxon>Myxococcia</taxon>
        <taxon>Myxococcales</taxon>
        <taxon>Cystobacterineae</taxon>
        <taxon>Archangiaceae</taxon>
        <taxon>Archangium</taxon>
    </lineage>
</organism>
<feature type="chain" id="PRO_5045190930" description="Lipoprotein" evidence="1">
    <location>
        <begin position="25"/>
        <end position="145"/>
    </location>
</feature>
<dbReference type="PROSITE" id="PS51257">
    <property type="entry name" value="PROKAR_LIPOPROTEIN"/>
    <property type="match status" value="1"/>
</dbReference>
<proteinExistence type="predicted"/>
<dbReference type="EMBL" id="CP043494">
    <property type="protein sequence ID" value="WNG45196.1"/>
    <property type="molecule type" value="Genomic_DNA"/>
</dbReference>
<evidence type="ECO:0000313" key="3">
    <source>
        <dbReference type="Proteomes" id="UP001611383"/>
    </source>
</evidence>